<dbReference type="Pfam" id="PF13602">
    <property type="entry name" value="ADH_zinc_N_2"/>
    <property type="match status" value="1"/>
</dbReference>
<organism evidence="3 4">
    <name type="scientific">Ceraceosorus bombacis</name>
    <dbReference type="NCBI Taxonomy" id="401625"/>
    <lineage>
        <taxon>Eukaryota</taxon>
        <taxon>Fungi</taxon>
        <taxon>Dikarya</taxon>
        <taxon>Basidiomycota</taxon>
        <taxon>Ustilaginomycotina</taxon>
        <taxon>Exobasidiomycetes</taxon>
        <taxon>Ceraceosorales</taxon>
        <taxon>Ceraceosoraceae</taxon>
        <taxon>Ceraceosorus</taxon>
    </lineage>
</organism>
<dbReference type="InterPro" id="IPR011032">
    <property type="entry name" value="GroES-like_sf"/>
</dbReference>
<dbReference type="OrthoDB" id="9930022at2759"/>
<evidence type="ECO:0000259" key="2">
    <source>
        <dbReference type="SMART" id="SM00829"/>
    </source>
</evidence>
<evidence type="ECO:0000313" key="4">
    <source>
        <dbReference type="Proteomes" id="UP000054845"/>
    </source>
</evidence>
<dbReference type="InterPro" id="IPR013154">
    <property type="entry name" value="ADH-like_N"/>
</dbReference>
<dbReference type="PANTHER" id="PTHR45033:SF2">
    <property type="entry name" value="ZINC-TYPE ALCOHOL DEHYDROGENASE-LIKE PROTEIN C1773.06C"/>
    <property type="match status" value="1"/>
</dbReference>
<feature type="domain" description="Enoyl reductase (ER)" evidence="2">
    <location>
        <begin position="19"/>
        <end position="297"/>
    </location>
</feature>
<feature type="region of interest" description="Disordered" evidence="1">
    <location>
        <begin position="1"/>
        <end position="22"/>
    </location>
</feature>
<keyword evidence="4" id="KW-1185">Reference proteome</keyword>
<dbReference type="Gene3D" id="3.90.180.10">
    <property type="entry name" value="Medium-chain alcohol dehydrogenases, catalytic domain"/>
    <property type="match status" value="2"/>
</dbReference>
<accession>A0A0P1B9R8</accession>
<dbReference type="InterPro" id="IPR052711">
    <property type="entry name" value="Zinc_ADH-like"/>
</dbReference>
<dbReference type="Proteomes" id="UP000054845">
    <property type="component" value="Unassembled WGS sequence"/>
</dbReference>
<dbReference type="Gene3D" id="3.40.50.720">
    <property type="entry name" value="NAD(P)-binding Rossmann-like Domain"/>
    <property type="match status" value="1"/>
</dbReference>
<dbReference type="AlphaFoldDB" id="A0A0P1B9R8"/>
<proteinExistence type="predicted"/>
<dbReference type="SUPFAM" id="SSF50129">
    <property type="entry name" value="GroES-like"/>
    <property type="match status" value="1"/>
</dbReference>
<dbReference type="Pfam" id="PF08240">
    <property type="entry name" value="ADH_N"/>
    <property type="match status" value="1"/>
</dbReference>
<dbReference type="GO" id="GO:0016491">
    <property type="term" value="F:oxidoreductase activity"/>
    <property type="evidence" value="ECO:0007669"/>
    <property type="project" value="InterPro"/>
</dbReference>
<dbReference type="PANTHER" id="PTHR45033">
    <property type="match status" value="1"/>
</dbReference>
<dbReference type="SMART" id="SM00829">
    <property type="entry name" value="PKS_ER"/>
    <property type="match status" value="1"/>
</dbReference>
<dbReference type="EMBL" id="CCYA01000065">
    <property type="protein sequence ID" value="CEH11894.1"/>
    <property type="molecule type" value="Genomic_DNA"/>
</dbReference>
<evidence type="ECO:0000256" key="1">
    <source>
        <dbReference type="SAM" id="MobiDB-lite"/>
    </source>
</evidence>
<evidence type="ECO:0000313" key="3">
    <source>
        <dbReference type="EMBL" id="CEH11894.1"/>
    </source>
</evidence>
<dbReference type="SUPFAM" id="SSF51735">
    <property type="entry name" value="NAD(P)-binding Rossmann-fold domains"/>
    <property type="match status" value="1"/>
</dbReference>
<dbReference type="InterPro" id="IPR020843">
    <property type="entry name" value="ER"/>
</dbReference>
<reference evidence="3 4" key="1">
    <citation type="submission" date="2014-09" db="EMBL/GenBank/DDBJ databases">
        <authorList>
            <person name="Magalhaes I.L.F."/>
            <person name="Oliveira U."/>
            <person name="Santos F.R."/>
            <person name="Vidigal T.H.D.A."/>
            <person name="Brescovit A.D."/>
            <person name="Santos A.J."/>
        </authorList>
    </citation>
    <scope>NUCLEOTIDE SEQUENCE [LARGE SCALE GENOMIC DNA]</scope>
</reference>
<sequence length="300" mass="31642">MSIPSTQTAWHLPEVSQRNSPSALRQVKDAKVKQPGPGEVLIKVHAVSLNYRDFMVATGRYPSRVVKHANLIPTSDGAGEVAAVDYLSYEEASTLPCAALTAYNALFGLAGTPLKAGETAVLEGTGGVSVFGAQIALAAGAVAVITSSSDEKLAIVKKSIPQEHQSRLHLHNYSKDPDWAKAAKSVSGGIGAARVLDVGGSGTIIKAFESVRPGGVVSAIGIIAKGSAEGDLGSLIRNSRGIYAGIIVGSRELFEEMNRLFEAHQIKPLIDRVFPFDQAVQAYQHLESQKHVGKIVIKVA</sequence>
<name>A0A0P1B9R8_9BASI</name>
<dbReference type="STRING" id="401625.A0A0P1B9R8"/>
<dbReference type="CDD" id="cd08276">
    <property type="entry name" value="MDR7"/>
    <property type="match status" value="1"/>
</dbReference>
<protein>
    <submittedName>
        <fullName evidence="3">Zinc-binding oxidoreductase</fullName>
    </submittedName>
</protein>
<dbReference type="InterPro" id="IPR036291">
    <property type="entry name" value="NAD(P)-bd_dom_sf"/>
</dbReference>